<keyword evidence="5 6" id="KW-0472">Membrane</keyword>
<evidence type="ECO:0000313" key="9">
    <source>
        <dbReference type="Proteomes" id="UP000827721"/>
    </source>
</evidence>
<evidence type="ECO:0000256" key="3">
    <source>
        <dbReference type="ARBA" id="ARBA00022692"/>
    </source>
</evidence>
<feature type="transmembrane region" description="Helical" evidence="6">
    <location>
        <begin position="132"/>
        <end position="155"/>
    </location>
</feature>
<evidence type="ECO:0000256" key="6">
    <source>
        <dbReference type="SAM" id="Phobius"/>
    </source>
</evidence>
<feature type="transmembrane region" description="Helical" evidence="6">
    <location>
        <begin position="548"/>
        <end position="565"/>
    </location>
</feature>
<evidence type="ECO:0000313" key="8">
    <source>
        <dbReference type="EMBL" id="KAH7510986.1"/>
    </source>
</evidence>
<dbReference type="InterPro" id="IPR039698">
    <property type="entry name" value="Dfg10/SRD5A3"/>
</dbReference>
<proteinExistence type="predicted"/>
<feature type="transmembrane region" description="Helical" evidence="6">
    <location>
        <begin position="303"/>
        <end position="320"/>
    </location>
</feature>
<gene>
    <name evidence="8" type="ORF">JRO89_XSUnG0229700</name>
</gene>
<dbReference type="Pfam" id="PF02544">
    <property type="entry name" value="Steroid_dh"/>
    <property type="match status" value="2"/>
</dbReference>
<dbReference type="PANTHER" id="PTHR14624">
    <property type="entry name" value="DFG10 PROTEIN"/>
    <property type="match status" value="1"/>
</dbReference>
<dbReference type="InterPro" id="IPR001104">
    <property type="entry name" value="3-oxo-5_a-steroid_4-DH_C"/>
</dbReference>
<dbReference type="Proteomes" id="UP000827721">
    <property type="component" value="Unassembled WGS sequence"/>
</dbReference>
<feature type="transmembrane region" description="Helical" evidence="6">
    <location>
        <begin position="278"/>
        <end position="297"/>
    </location>
</feature>
<evidence type="ECO:0000256" key="4">
    <source>
        <dbReference type="ARBA" id="ARBA00022989"/>
    </source>
</evidence>
<comment type="caution">
    <text evidence="8">The sequence shown here is derived from an EMBL/GenBank/DDBJ whole genome shotgun (WGS) entry which is preliminary data.</text>
</comment>
<feature type="domain" description="3-oxo-5-alpha-steroid 4-dehydrogenase C-terminal" evidence="7">
    <location>
        <begin position="177"/>
        <end position="271"/>
    </location>
</feature>
<feature type="domain" description="3-oxo-5-alpha-steroid 4-dehydrogenase C-terminal" evidence="7">
    <location>
        <begin position="587"/>
        <end position="628"/>
    </location>
</feature>
<dbReference type="PANTHER" id="PTHR14624:SF0">
    <property type="entry name" value="POLYPRENOL REDUCTASE"/>
    <property type="match status" value="1"/>
</dbReference>
<comment type="pathway">
    <text evidence="2">Protein modification; protein glycosylation.</text>
</comment>
<evidence type="ECO:0000256" key="1">
    <source>
        <dbReference type="ARBA" id="ARBA00004127"/>
    </source>
</evidence>
<feature type="transmembrane region" description="Helical" evidence="6">
    <location>
        <begin position="422"/>
        <end position="444"/>
    </location>
</feature>
<evidence type="ECO:0000256" key="5">
    <source>
        <dbReference type="ARBA" id="ARBA00023136"/>
    </source>
</evidence>
<feature type="transmembrane region" description="Helical" evidence="6">
    <location>
        <begin position="60"/>
        <end position="83"/>
    </location>
</feature>
<sequence>MEFWLVGLMRAFYIATTLLFIIAWIASHRLRTVYGVVMVLSKRGKTMQPSSDKFTVPQRFFSHFYVVAVVWTTFLLLMTWMYACKMAPSSVSDPSVIWCTVNLLLLMEVHVLRRLFESFYVFKYSPNARMHILLYLSSLFYYVVAPLSLCCSLAPEVFEFIVVKGGENDQMAASEFEWWELVNPLTMKLGWLQWIGDAVFLWGWIHQRRCHAVLGSLREHPKQINEYVIPRGDWFELVSSPHYLAEIVIYAGLLIASGGTDLTIWLLFGIVDRFRFSFSIFGSGFVPLCVEIMEVWLVGLVRAAWIAATLPILIASIPISRLRTVHEAMMGFSKRGKTMQPSSNKFTVPQRFFCHFYVLAVVWTTLLLCMTWIYAYKMAPLISEPSAVYSTLASHLTGVQLVRRLLESFYVFKYSPSARMHIFGYLAGIFFYTLAPLSLCCTLAPEMFKFAAEQVVEFIVKGKRQMAAFEFEWWEFVNPLVKLGWLQWIGAAIFLWGWIHQHRCHVILVSATFLRSIPCQMPVSLVVQRTDQKIFSGMNKIRISFHELFATVFVSSSAGLTSGASKTDQRVIYAGLLVASGGADLTIWLLFGFVVANLAFAAADTHRWYLQKFDNYPSNRRAIVPVIY</sequence>
<keyword evidence="3 6" id="KW-0812">Transmembrane</keyword>
<protein>
    <recommendedName>
        <fullName evidence="7">3-oxo-5-alpha-steroid 4-dehydrogenase C-terminal domain-containing protein</fullName>
    </recommendedName>
</protein>
<feature type="transmembrane region" description="Helical" evidence="6">
    <location>
        <begin position="585"/>
        <end position="603"/>
    </location>
</feature>
<feature type="transmembrane region" description="Helical" evidence="6">
    <location>
        <begin position="95"/>
        <end position="112"/>
    </location>
</feature>
<feature type="transmembrane region" description="Helical" evidence="6">
    <location>
        <begin position="12"/>
        <end position="40"/>
    </location>
</feature>
<dbReference type="PROSITE" id="PS50244">
    <property type="entry name" value="S5A_REDUCTASE"/>
    <property type="match status" value="1"/>
</dbReference>
<name>A0ABQ8GWT3_9ROSI</name>
<accession>A0ABQ8GWT3</accession>
<keyword evidence="9" id="KW-1185">Reference proteome</keyword>
<feature type="transmembrane region" description="Helical" evidence="6">
    <location>
        <begin position="352"/>
        <end position="375"/>
    </location>
</feature>
<keyword evidence="4 6" id="KW-1133">Transmembrane helix</keyword>
<evidence type="ECO:0000256" key="2">
    <source>
        <dbReference type="ARBA" id="ARBA00004922"/>
    </source>
</evidence>
<reference evidence="8 9" key="1">
    <citation type="submission" date="2021-02" db="EMBL/GenBank/DDBJ databases">
        <title>Plant Genome Project.</title>
        <authorList>
            <person name="Zhang R.-G."/>
        </authorList>
    </citation>
    <scope>NUCLEOTIDE SEQUENCE [LARGE SCALE GENOMIC DNA]</scope>
    <source>
        <tissue evidence="8">Leaves</tissue>
    </source>
</reference>
<organism evidence="8 9">
    <name type="scientific">Xanthoceras sorbifolium</name>
    <dbReference type="NCBI Taxonomy" id="99658"/>
    <lineage>
        <taxon>Eukaryota</taxon>
        <taxon>Viridiplantae</taxon>
        <taxon>Streptophyta</taxon>
        <taxon>Embryophyta</taxon>
        <taxon>Tracheophyta</taxon>
        <taxon>Spermatophyta</taxon>
        <taxon>Magnoliopsida</taxon>
        <taxon>eudicotyledons</taxon>
        <taxon>Gunneridae</taxon>
        <taxon>Pentapetalae</taxon>
        <taxon>rosids</taxon>
        <taxon>malvids</taxon>
        <taxon>Sapindales</taxon>
        <taxon>Sapindaceae</taxon>
        <taxon>Xanthoceroideae</taxon>
        <taxon>Xanthoceras</taxon>
    </lineage>
</organism>
<feature type="transmembrane region" description="Helical" evidence="6">
    <location>
        <begin position="247"/>
        <end position="271"/>
    </location>
</feature>
<evidence type="ECO:0000259" key="7">
    <source>
        <dbReference type="Pfam" id="PF02544"/>
    </source>
</evidence>
<dbReference type="EMBL" id="JAFEMO010000663">
    <property type="protein sequence ID" value="KAH7510986.1"/>
    <property type="molecule type" value="Genomic_DNA"/>
</dbReference>
<comment type="subcellular location">
    <subcellularLocation>
        <location evidence="1">Endomembrane system</location>
        <topology evidence="1">Multi-pass membrane protein</topology>
    </subcellularLocation>
</comment>